<dbReference type="AlphaFoldDB" id="A0A1U7LKK7"/>
<dbReference type="PANTHER" id="PTHR15975:SF0">
    <property type="entry name" value="CCR4-NOT TRANSCRIPTION COMPLEX SUBUNIT 11"/>
    <property type="match status" value="1"/>
</dbReference>
<dbReference type="EMBL" id="LXFE01002180">
    <property type="protein sequence ID" value="OLL23190.1"/>
    <property type="molecule type" value="Genomic_DNA"/>
</dbReference>
<evidence type="ECO:0000256" key="2">
    <source>
        <dbReference type="ARBA" id="ARBA00004496"/>
    </source>
</evidence>
<accession>A0A1U7LKK7</accession>
<dbReference type="GO" id="GO:0031047">
    <property type="term" value="P:regulatory ncRNA-mediated gene silencing"/>
    <property type="evidence" value="ECO:0007669"/>
    <property type="project" value="UniProtKB-KW"/>
</dbReference>
<keyword evidence="8" id="KW-0804">Transcription</keyword>
<evidence type="ECO:0000256" key="6">
    <source>
        <dbReference type="ARBA" id="ARBA00023015"/>
    </source>
</evidence>
<evidence type="ECO:0000313" key="11">
    <source>
        <dbReference type="Proteomes" id="UP000186594"/>
    </source>
</evidence>
<dbReference type="PANTHER" id="PTHR15975">
    <property type="entry name" value="CCR4-NOT TRANSCRIPTION COMPLEX SUBUNIT 11"/>
    <property type="match status" value="1"/>
</dbReference>
<dbReference type="OMA" id="HFVYCIL"/>
<dbReference type="STRING" id="1198029.A0A1U7LKK7"/>
<keyword evidence="11" id="KW-1185">Reference proteome</keyword>
<dbReference type="Proteomes" id="UP000186594">
    <property type="component" value="Unassembled WGS sequence"/>
</dbReference>
<evidence type="ECO:0000256" key="4">
    <source>
        <dbReference type="ARBA" id="ARBA00014872"/>
    </source>
</evidence>
<dbReference type="GO" id="GO:0005634">
    <property type="term" value="C:nucleus"/>
    <property type="evidence" value="ECO:0007669"/>
    <property type="project" value="UniProtKB-SubCell"/>
</dbReference>
<protein>
    <recommendedName>
        <fullName evidence="4">CCR4-NOT transcription complex subunit 11</fullName>
    </recommendedName>
</protein>
<gene>
    <name evidence="10" type="ORF">NEOLI_001300</name>
</gene>
<dbReference type="GO" id="GO:0005737">
    <property type="term" value="C:cytoplasm"/>
    <property type="evidence" value="ECO:0007669"/>
    <property type="project" value="UniProtKB-SubCell"/>
</dbReference>
<keyword evidence="5" id="KW-0963">Cytoplasm</keyword>
<keyword evidence="7" id="KW-0943">RNA-mediated gene silencing</keyword>
<comment type="subcellular location">
    <subcellularLocation>
        <location evidence="2">Cytoplasm</location>
    </subcellularLocation>
    <subcellularLocation>
        <location evidence="1">Nucleus</location>
    </subcellularLocation>
</comment>
<comment type="caution">
    <text evidence="10">The sequence shown here is derived from an EMBL/GenBank/DDBJ whole genome shotgun (WGS) entry which is preliminary data.</text>
</comment>
<keyword evidence="9" id="KW-0539">Nucleus</keyword>
<comment type="similarity">
    <text evidence="3">Belongs to the CNOT11 family.</text>
</comment>
<evidence type="ECO:0000256" key="9">
    <source>
        <dbReference type="ARBA" id="ARBA00023242"/>
    </source>
</evidence>
<organism evidence="10 11">
    <name type="scientific">Neolecta irregularis (strain DAH-3)</name>
    <dbReference type="NCBI Taxonomy" id="1198029"/>
    <lineage>
        <taxon>Eukaryota</taxon>
        <taxon>Fungi</taxon>
        <taxon>Dikarya</taxon>
        <taxon>Ascomycota</taxon>
        <taxon>Taphrinomycotina</taxon>
        <taxon>Neolectales</taxon>
        <taxon>Neolectaceae</taxon>
        <taxon>Neolecta</taxon>
    </lineage>
</organism>
<proteinExistence type="inferred from homology"/>
<dbReference type="GO" id="GO:0030014">
    <property type="term" value="C:CCR4-NOT complex"/>
    <property type="evidence" value="ECO:0007669"/>
    <property type="project" value="InterPro"/>
</dbReference>
<evidence type="ECO:0000256" key="5">
    <source>
        <dbReference type="ARBA" id="ARBA00022490"/>
    </source>
</evidence>
<evidence type="ECO:0000256" key="8">
    <source>
        <dbReference type="ARBA" id="ARBA00023163"/>
    </source>
</evidence>
<evidence type="ECO:0000313" key="10">
    <source>
        <dbReference type="EMBL" id="OLL23190.1"/>
    </source>
</evidence>
<dbReference type="Pfam" id="PF10155">
    <property type="entry name" value="CNOT11"/>
    <property type="match status" value="1"/>
</dbReference>
<dbReference type="InterPro" id="IPR019312">
    <property type="entry name" value="CNOT11"/>
</dbReference>
<evidence type="ECO:0000256" key="1">
    <source>
        <dbReference type="ARBA" id="ARBA00004123"/>
    </source>
</evidence>
<sequence>MLGPELIQIIRREDLSFAEVAAIFREVVSGDLFVSACDVLSAIEAPLATDIEKTNGEYILYSLYADHELSMNPFLAHFVAVWKVAKARQTQEKNVVLIGLILSGKGSELAPLTLSKVEVTPSIIFQLQSLDISPYDHTLSVQGRLDIDNESISDMATMDTHSVAGTVTTNFSSSTFGTEATATDEIVGDYFRRASIEELTKAEVENIMNYLQNDTLPLLSLDLSISTLTEMIKFNSILTRLVISILLESPKRTEYALPVGEIYVSRILATLPYLPANLQTLELLNLLITQPAILKNALTAEDASTLVHAFLANATRATESLGLPANAITNEVAIDRAAQARQVQLLCLFIQALLRNNVMNLSEYFYDIQSLCVNFLWVPEAAELFKLAKTVTAEDHEIK</sequence>
<name>A0A1U7LKK7_NEOID</name>
<evidence type="ECO:0000256" key="3">
    <source>
        <dbReference type="ARBA" id="ARBA00008030"/>
    </source>
</evidence>
<evidence type="ECO:0000256" key="7">
    <source>
        <dbReference type="ARBA" id="ARBA00023158"/>
    </source>
</evidence>
<dbReference type="OrthoDB" id="10265389at2759"/>
<keyword evidence="6" id="KW-0805">Transcription regulation</keyword>
<reference evidence="10 11" key="1">
    <citation type="submission" date="2016-04" db="EMBL/GenBank/DDBJ databases">
        <title>Evolutionary innovation and constraint leading to complex multicellularity in the Ascomycota.</title>
        <authorList>
            <person name="Cisse O."/>
            <person name="Nguyen A."/>
            <person name="Hewitt D.A."/>
            <person name="Jedd G."/>
            <person name="Stajich J.E."/>
        </authorList>
    </citation>
    <scope>NUCLEOTIDE SEQUENCE [LARGE SCALE GENOMIC DNA]</scope>
    <source>
        <strain evidence="10 11">DAH-3</strain>
    </source>
</reference>